<evidence type="ECO:0000256" key="8">
    <source>
        <dbReference type="RuleBase" id="RU361236"/>
    </source>
</evidence>
<dbReference type="EMBL" id="JAHGAV010000023">
    <property type="protein sequence ID" value="KAG6937540.1"/>
    <property type="molecule type" value="Genomic_DNA"/>
</dbReference>
<dbReference type="PRINTS" id="PR00389">
    <property type="entry name" value="PHPHLIPASEA2"/>
</dbReference>
<proteinExistence type="inferred from homology"/>
<gene>
    <name evidence="11" type="primary">PLA2G10</name>
    <name evidence="11" type="ORF">G0U57_009127</name>
</gene>
<evidence type="ECO:0000259" key="10">
    <source>
        <dbReference type="SMART" id="SM00085"/>
    </source>
</evidence>
<dbReference type="OrthoDB" id="10069378at2759"/>
<dbReference type="FunFam" id="1.20.90.10:FF:000001">
    <property type="entry name" value="Basic phospholipase A2 homolog"/>
    <property type="match status" value="1"/>
</dbReference>
<dbReference type="Pfam" id="PF00068">
    <property type="entry name" value="Phospholip_A2_1"/>
    <property type="match status" value="1"/>
</dbReference>
<feature type="binding site" evidence="5">
    <location>
        <position position="94"/>
    </location>
    <ligand>
        <name>Ca(2+)</name>
        <dbReference type="ChEBI" id="CHEBI:29108"/>
    </ligand>
</feature>
<accession>A0A8T1T9G6</accession>
<dbReference type="InterPro" id="IPR033113">
    <property type="entry name" value="PLA2_histidine"/>
</dbReference>
<dbReference type="GO" id="GO:0005509">
    <property type="term" value="F:calcium ion binding"/>
    <property type="evidence" value="ECO:0007669"/>
    <property type="project" value="InterPro"/>
</dbReference>
<feature type="disulfide bond" evidence="6">
    <location>
        <begin position="114"/>
        <end position="188"/>
    </location>
</feature>
<name>A0A8T1T9G6_CHESE</name>
<feature type="domain" description="Phospholipase A2-like central" evidence="10">
    <location>
        <begin position="67"/>
        <end position="182"/>
    </location>
</feature>
<feature type="region of interest" description="Disordered" evidence="9">
    <location>
        <begin position="1"/>
        <end position="21"/>
    </location>
</feature>
<dbReference type="GO" id="GO:0050482">
    <property type="term" value="P:arachidonate secretion"/>
    <property type="evidence" value="ECO:0007669"/>
    <property type="project" value="InterPro"/>
</dbReference>
<dbReference type="GO" id="GO:0005576">
    <property type="term" value="C:extracellular region"/>
    <property type="evidence" value="ECO:0007669"/>
    <property type="project" value="UniProtKB-SubCell"/>
</dbReference>
<comment type="catalytic activity">
    <reaction evidence="8">
        <text>a 1,2-diacyl-sn-glycero-3-phosphocholine + H2O = a 1-acyl-sn-glycero-3-phosphocholine + a fatty acid + H(+)</text>
        <dbReference type="Rhea" id="RHEA:15801"/>
        <dbReference type="ChEBI" id="CHEBI:15377"/>
        <dbReference type="ChEBI" id="CHEBI:15378"/>
        <dbReference type="ChEBI" id="CHEBI:28868"/>
        <dbReference type="ChEBI" id="CHEBI:57643"/>
        <dbReference type="ChEBI" id="CHEBI:58168"/>
        <dbReference type="EC" id="3.1.1.4"/>
    </reaction>
</comment>
<dbReference type="GO" id="GO:0047498">
    <property type="term" value="F:calcium-dependent phospholipase A2 activity"/>
    <property type="evidence" value="ECO:0007669"/>
    <property type="project" value="TreeGrafter"/>
</dbReference>
<evidence type="ECO:0000256" key="2">
    <source>
        <dbReference type="ARBA" id="ARBA00022525"/>
    </source>
</evidence>
<evidence type="ECO:0000256" key="3">
    <source>
        <dbReference type="ARBA" id="ARBA00023157"/>
    </source>
</evidence>
<feature type="disulfide bond" evidence="6">
    <location>
        <begin position="115"/>
        <end position="156"/>
    </location>
</feature>
<feature type="active site" evidence="4">
    <location>
        <position position="157"/>
    </location>
</feature>
<keyword evidence="3 6" id="KW-1015">Disulfide bond</keyword>
<dbReference type="EC" id="3.1.1.4" evidence="8"/>
<dbReference type="InterPro" id="IPR033112">
    <property type="entry name" value="PLA2_Asp_AS"/>
</dbReference>
<dbReference type="SMART" id="SM00085">
    <property type="entry name" value="PA2c"/>
    <property type="match status" value="1"/>
</dbReference>
<comment type="subcellular location">
    <subcellularLocation>
        <location evidence="1 8">Secreted</location>
    </subcellularLocation>
</comment>
<feature type="disulfide bond" evidence="6">
    <location>
        <begin position="93"/>
        <end position="109"/>
    </location>
</feature>
<dbReference type="Proteomes" id="UP000765507">
    <property type="component" value="Unassembled WGS sequence"/>
</dbReference>
<dbReference type="PROSITE" id="PS00119">
    <property type="entry name" value="PA2_ASP"/>
    <property type="match status" value="1"/>
</dbReference>
<dbReference type="Gene3D" id="1.20.90.10">
    <property type="entry name" value="Phospholipase A2 domain"/>
    <property type="match status" value="1"/>
</dbReference>
<keyword evidence="2 8" id="KW-0964">Secreted</keyword>
<keyword evidence="8" id="KW-0378">Hydrolase</keyword>
<evidence type="ECO:0000256" key="5">
    <source>
        <dbReference type="PIRSR" id="PIRSR601211-2"/>
    </source>
</evidence>
<feature type="disulfide bond" evidence="6">
    <location>
        <begin position="91"/>
        <end position="181"/>
    </location>
</feature>
<protein>
    <recommendedName>
        <fullName evidence="8">Phospholipase A2</fullName>
        <ecNumber evidence="8">3.1.1.4</ecNumber>
    </recommendedName>
</protein>
<dbReference type="SUPFAM" id="SSF48619">
    <property type="entry name" value="Phospholipase A2, PLA2"/>
    <property type="match status" value="1"/>
</dbReference>
<feature type="binding site" evidence="5">
    <location>
        <position position="92"/>
    </location>
    <ligand>
        <name>Ca(2+)</name>
        <dbReference type="ChEBI" id="CHEBI:29108"/>
    </ligand>
</feature>
<evidence type="ECO:0000256" key="4">
    <source>
        <dbReference type="PIRSR" id="PIRSR601211-1"/>
    </source>
</evidence>
<dbReference type="PANTHER" id="PTHR11716">
    <property type="entry name" value="PHOSPHOLIPASE A2 FAMILY MEMBER"/>
    <property type="match status" value="1"/>
</dbReference>
<dbReference type="PANTHER" id="PTHR11716:SF4">
    <property type="entry name" value="GROUP 10 SECRETORY PHOSPHOLIPASE A2"/>
    <property type="match status" value="1"/>
</dbReference>
<keyword evidence="5 8" id="KW-0106">Calcium</keyword>
<comment type="similarity">
    <text evidence="7">Belongs to the phospholipase A2 family.</text>
</comment>
<evidence type="ECO:0000313" key="12">
    <source>
        <dbReference type="Proteomes" id="UP000765507"/>
    </source>
</evidence>
<keyword evidence="12" id="KW-1185">Reference proteome</keyword>
<dbReference type="GO" id="GO:0005543">
    <property type="term" value="F:phospholipid binding"/>
    <property type="evidence" value="ECO:0007669"/>
    <property type="project" value="TreeGrafter"/>
</dbReference>
<organism evidence="11 12">
    <name type="scientific">Chelydra serpentina</name>
    <name type="common">Snapping turtle</name>
    <name type="synonym">Testudo serpentina</name>
    <dbReference type="NCBI Taxonomy" id="8475"/>
    <lineage>
        <taxon>Eukaryota</taxon>
        <taxon>Metazoa</taxon>
        <taxon>Chordata</taxon>
        <taxon>Craniata</taxon>
        <taxon>Vertebrata</taxon>
        <taxon>Euteleostomi</taxon>
        <taxon>Archelosauria</taxon>
        <taxon>Testudinata</taxon>
        <taxon>Testudines</taxon>
        <taxon>Cryptodira</taxon>
        <taxon>Durocryptodira</taxon>
        <taxon>Americhelydia</taxon>
        <taxon>Chelydroidea</taxon>
        <taxon>Chelydridae</taxon>
        <taxon>Chelydra</taxon>
    </lineage>
</organism>
<feature type="binding site" evidence="5">
    <location>
        <position position="96"/>
    </location>
    <ligand>
        <name>Ca(2+)</name>
        <dbReference type="ChEBI" id="CHEBI:29108"/>
    </ligand>
</feature>
<evidence type="ECO:0000256" key="6">
    <source>
        <dbReference type="PIRSR" id="PIRSR601211-3"/>
    </source>
</evidence>
<reference evidence="11 12" key="1">
    <citation type="journal article" date="2020" name="G3 (Bethesda)">
        <title>Draft Genome of the Common Snapping Turtle, Chelydra serpentina, a Model for Phenotypic Plasticity in Reptiles.</title>
        <authorList>
            <person name="Das D."/>
            <person name="Singh S.K."/>
            <person name="Bierstedt J."/>
            <person name="Erickson A."/>
            <person name="Galli G.L.J."/>
            <person name="Crossley D.A. 2nd"/>
            <person name="Rhen T."/>
        </authorList>
    </citation>
    <scope>NUCLEOTIDE SEQUENCE [LARGE SCALE GENOMIC DNA]</scope>
    <source>
        <strain evidence="11">KW</strain>
    </source>
</reference>
<feature type="disulfide bond" evidence="6">
    <location>
        <begin position="142"/>
        <end position="154"/>
    </location>
</feature>
<dbReference type="InterPro" id="IPR036444">
    <property type="entry name" value="PLipase_A2_dom_sf"/>
</dbReference>
<dbReference type="GO" id="GO:0006644">
    <property type="term" value="P:phospholipid metabolic process"/>
    <property type="evidence" value="ECO:0007669"/>
    <property type="project" value="InterPro"/>
</dbReference>
<comment type="caution">
    <text evidence="11">The sequence shown here is derived from an EMBL/GenBank/DDBJ whole genome shotgun (WGS) entry which is preliminary data.</text>
</comment>
<dbReference type="AlphaFoldDB" id="A0A8T1T9G6"/>
<dbReference type="PROSITE" id="PS00118">
    <property type="entry name" value="PA2_HIS"/>
    <property type="match status" value="1"/>
</dbReference>
<feature type="disulfide bond" evidence="6">
    <location>
        <begin position="124"/>
        <end position="149"/>
    </location>
</feature>
<comment type="cofactor">
    <cofactor evidence="5">
        <name>Ca(2+)</name>
        <dbReference type="ChEBI" id="CHEBI:29108"/>
    </cofactor>
    <text evidence="5">Binds 1 Ca(2+) ion per subunit.</text>
</comment>
<dbReference type="GO" id="GO:0016042">
    <property type="term" value="P:lipid catabolic process"/>
    <property type="evidence" value="ECO:0007669"/>
    <property type="project" value="InterPro"/>
</dbReference>
<evidence type="ECO:0000256" key="7">
    <source>
        <dbReference type="RuleBase" id="RU003654"/>
    </source>
</evidence>
<sequence length="190" mass="21407">MCAAALQGPRAQARRRSARETEAQRLTPGCLLLMGPRRLAFLLPLLLLLQPDYNGALGKTHSRNRRGILELAGAIKCSTGRTPFAYLRYGCYCGLGGKGWPKDKADWCCFKHDCCYSKAEQAGCKPKIESYNWECEDNAAVCDSLEDKCQKIVCECDRKAAKCLAKAPYYPRYIFWPDFVCGYNHPKCKF</sequence>
<dbReference type="CDD" id="cd00125">
    <property type="entry name" value="PLA2c"/>
    <property type="match status" value="1"/>
</dbReference>
<evidence type="ECO:0000256" key="1">
    <source>
        <dbReference type="ARBA" id="ARBA00004613"/>
    </source>
</evidence>
<evidence type="ECO:0000256" key="9">
    <source>
        <dbReference type="SAM" id="MobiDB-lite"/>
    </source>
</evidence>
<keyword evidence="8" id="KW-0443">Lipid metabolism</keyword>
<feature type="binding site" evidence="5">
    <location>
        <position position="113"/>
    </location>
    <ligand>
        <name>Ca(2+)</name>
        <dbReference type="ChEBI" id="CHEBI:29108"/>
    </ligand>
</feature>
<evidence type="ECO:0000313" key="11">
    <source>
        <dbReference type="EMBL" id="KAG6937540.1"/>
    </source>
</evidence>
<feature type="disulfide bond" evidence="6">
    <location>
        <begin position="108"/>
        <end position="163"/>
    </location>
</feature>
<dbReference type="InterPro" id="IPR016090">
    <property type="entry name" value="PLA2-like_dom"/>
</dbReference>
<feature type="active site" evidence="4">
    <location>
        <position position="112"/>
    </location>
</feature>
<keyword evidence="5" id="KW-0479">Metal-binding</keyword>
<dbReference type="InterPro" id="IPR001211">
    <property type="entry name" value="PLA2"/>
</dbReference>